<evidence type="ECO:0000313" key="7">
    <source>
        <dbReference type="EMBL" id="TCV12255.1"/>
    </source>
</evidence>
<dbReference type="AlphaFoldDB" id="A0A4R3VXY7"/>
<comment type="subcellular location">
    <subcellularLocation>
        <location evidence="1">Membrane</location>
        <topology evidence="1">Multi-pass membrane protein</topology>
    </subcellularLocation>
</comment>
<keyword evidence="8" id="KW-1185">Reference proteome</keyword>
<evidence type="ECO:0000256" key="6">
    <source>
        <dbReference type="SAM" id="Phobius"/>
    </source>
</evidence>
<keyword evidence="4 6" id="KW-1133">Transmembrane helix</keyword>
<organism evidence="7 8">
    <name type="scientific">Sphingobacterium alimentarium</name>
    <dbReference type="NCBI Taxonomy" id="797292"/>
    <lineage>
        <taxon>Bacteria</taxon>
        <taxon>Pseudomonadati</taxon>
        <taxon>Bacteroidota</taxon>
        <taxon>Sphingobacteriia</taxon>
        <taxon>Sphingobacteriales</taxon>
        <taxon>Sphingobacteriaceae</taxon>
        <taxon>Sphingobacterium</taxon>
    </lineage>
</organism>
<dbReference type="PANTHER" id="PTHR31885:SF6">
    <property type="entry name" value="GH04784P"/>
    <property type="match status" value="1"/>
</dbReference>
<evidence type="ECO:0000256" key="1">
    <source>
        <dbReference type="ARBA" id="ARBA00004141"/>
    </source>
</evidence>
<sequence length="132" mass="14701">MFKGGFISGLSSFLLAHILYILSFRAYFQKKNFYILPLIGIFVMGLFGFLFPHLGPMKIPVLAYAITIGTMLYIALGTTNKLLILGATLCVLSDSILAINLFYKHSIIGSLGVMFTYVMAQYMLVRGMINIK</sequence>
<dbReference type="Proteomes" id="UP000295197">
    <property type="component" value="Unassembled WGS sequence"/>
</dbReference>
<dbReference type="OrthoDB" id="5651790at2"/>
<evidence type="ECO:0000256" key="3">
    <source>
        <dbReference type="ARBA" id="ARBA00022692"/>
    </source>
</evidence>
<dbReference type="InterPro" id="IPR012506">
    <property type="entry name" value="TMEM86B-like"/>
</dbReference>
<dbReference type="GO" id="GO:0016020">
    <property type="term" value="C:membrane"/>
    <property type="evidence" value="ECO:0007669"/>
    <property type="project" value="UniProtKB-SubCell"/>
</dbReference>
<feature type="transmembrane region" description="Helical" evidence="6">
    <location>
        <begin position="57"/>
        <end position="75"/>
    </location>
</feature>
<keyword evidence="5 6" id="KW-0472">Membrane</keyword>
<protein>
    <submittedName>
        <fullName evidence="7">YhhN-like protein</fullName>
    </submittedName>
</protein>
<dbReference type="Pfam" id="PF07947">
    <property type="entry name" value="YhhN"/>
    <property type="match status" value="1"/>
</dbReference>
<proteinExistence type="inferred from homology"/>
<evidence type="ECO:0000256" key="2">
    <source>
        <dbReference type="ARBA" id="ARBA00007375"/>
    </source>
</evidence>
<feature type="transmembrane region" description="Helical" evidence="6">
    <location>
        <begin position="82"/>
        <end position="101"/>
    </location>
</feature>
<feature type="transmembrane region" description="Helical" evidence="6">
    <location>
        <begin position="6"/>
        <end position="26"/>
    </location>
</feature>
<dbReference type="EMBL" id="SMBZ01000024">
    <property type="protein sequence ID" value="TCV12255.1"/>
    <property type="molecule type" value="Genomic_DNA"/>
</dbReference>
<feature type="transmembrane region" description="Helical" evidence="6">
    <location>
        <begin position="107"/>
        <end position="125"/>
    </location>
</feature>
<reference evidence="7 8" key="1">
    <citation type="submission" date="2019-03" db="EMBL/GenBank/DDBJ databases">
        <title>Genomic Encyclopedia of Type Strains, Phase IV (KMG-IV): sequencing the most valuable type-strain genomes for metagenomic binning, comparative biology and taxonomic classification.</title>
        <authorList>
            <person name="Goeker M."/>
        </authorList>
    </citation>
    <scope>NUCLEOTIDE SEQUENCE [LARGE SCALE GENOMIC DNA]</scope>
    <source>
        <strain evidence="7 8">DSM 22362</strain>
    </source>
</reference>
<evidence type="ECO:0000256" key="5">
    <source>
        <dbReference type="ARBA" id="ARBA00023136"/>
    </source>
</evidence>
<keyword evidence="3 6" id="KW-0812">Transmembrane</keyword>
<gene>
    <name evidence="7" type="ORF">EDC17_102422</name>
</gene>
<dbReference type="PANTHER" id="PTHR31885">
    <property type="entry name" value="GH04784P"/>
    <property type="match status" value="1"/>
</dbReference>
<evidence type="ECO:0000313" key="8">
    <source>
        <dbReference type="Proteomes" id="UP000295197"/>
    </source>
</evidence>
<dbReference type="GO" id="GO:0016787">
    <property type="term" value="F:hydrolase activity"/>
    <property type="evidence" value="ECO:0007669"/>
    <property type="project" value="TreeGrafter"/>
</dbReference>
<feature type="transmembrane region" description="Helical" evidence="6">
    <location>
        <begin position="33"/>
        <end position="51"/>
    </location>
</feature>
<accession>A0A4R3VXY7</accession>
<evidence type="ECO:0000256" key="4">
    <source>
        <dbReference type="ARBA" id="ARBA00022989"/>
    </source>
</evidence>
<name>A0A4R3VXY7_9SPHI</name>
<comment type="similarity">
    <text evidence="2">Belongs to the TMEM86 family.</text>
</comment>
<comment type="caution">
    <text evidence="7">The sequence shown here is derived from an EMBL/GenBank/DDBJ whole genome shotgun (WGS) entry which is preliminary data.</text>
</comment>